<dbReference type="Gene3D" id="3.20.20.450">
    <property type="entry name" value="EAL domain"/>
    <property type="match status" value="1"/>
</dbReference>
<gene>
    <name evidence="3" type="ORF">GRI68_00595</name>
</gene>
<dbReference type="InterPro" id="IPR035919">
    <property type="entry name" value="EAL_sf"/>
</dbReference>
<dbReference type="InterPro" id="IPR052155">
    <property type="entry name" value="Biofilm_reg_signaling"/>
</dbReference>
<organism evidence="3 4">
    <name type="scientific">Alteriqipengyuania halimionae</name>
    <dbReference type="NCBI Taxonomy" id="1926630"/>
    <lineage>
        <taxon>Bacteria</taxon>
        <taxon>Pseudomonadati</taxon>
        <taxon>Pseudomonadota</taxon>
        <taxon>Alphaproteobacteria</taxon>
        <taxon>Sphingomonadales</taxon>
        <taxon>Erythrobacteraceae</taxon>
        <taxon>Alteriqipengyuania</taxon>
    </lineage>
</organism>
<reference evidence="3 4" key="1">
    <citation type="submission" date="2019-12" db="EMBL/GenBank/DDBJ databases">
        <title>Genomic-based taxomic classification of the family Erythrobacteraceae.</title>
        <authorList>
            <person name="Xu L."/>
        </authorList>
    </citation>
    <scope>NUCLEOTIDE SEQUENCE [LARGE SCALE GENOMIC DNA]</scope>
    <source>
        <strain evidence="3 4">LMG 29519</strain>
    </source>
</reference>
<name>A0A6I4TY05_9SPHN</name>
<evidence type="ECO:0000313" key="3">
    <source>
        <dbReference type="EMBL" id="MXP08679.1"/>
    </source>
</evidence>
<feature type="domain" description="EAL" evidence="2">
    <location>
        <begin position="75"/>
        <end position="321"/>
    </location>
</feature>
<dbReference type="SMART" id="SM00052">
    <property type="entry name" value="EAL"/>
    <property type="match status" value="1"/>
</dbReference>
<dbReference type="GO" id="GO:0035438">
    <property type="term" value="F:cyclic-di-GMP binding"/>
    <property type="evidence" value="ECO:0007669"/>
    <property type="project" value="InterPro"/>
</dbReference>
<proteinExistence type="predicted"/>
<comment type="caution">
    <text evidence="3">The sequence shown here is derived from an EMBL/GenBank/DDBJ whole genome shotgun (WGS) entry which is preliminary data.</text>
</comment>
<dbReference type="Pfam" id="PF07238">
    <property type="entry name" value="PilZ"/>
    <property type="match status" value="1"/>
</dbReference>
<dbReference type="SUPFAM" id="SSF141371">
    <property type="entry name" value="PilZ domain-like"/>
    <property type="match status" value="1"/>
</dbReference>
<dbReference type="Proteomes" id="UP000429229">
    <property type="component" value="Unassembled WGS sequence"/>
</dbReference>
<dbReference type="PROSITE" id="PS50883">
    <property type="entry name" value="EAL"/>
    <property type="match status" value="1"/>
</dbReference>
<sequence length="434" mass="49097">MRFRFGRLFRRRRKYMRFALVPKRLSNGTWVWLETYSRQDYLRFDREPQRKEPRSPAPPPATPLTPALNQKPASTPRRWRDVPQKVDLSDRLEMAFEPIIDVATEKIAGFHAVPITQDAEDRLDVIVSEDRVGLLEFGAWSVETACRLSATWPAGARISFDISRFMPMVGAIRERIEPVVTDLRFPPERFGLVVNEDAVAQASFDELKQLAELRQLGVAIALDCSTGNPAPSERIGQFRFDELKLRSDVANETDVAAGDYSRWMKFAELTVALGTKLTAIGVASEQEVSFVRDNGFTHAQGPHISAPVDARRALSMLIGDQTRRPHSYRPLREARAPLKRRVGVNHQGYCHEGEVHNLSTKGAMIDGLWNVPRGTRLALQFSDENWVWATVRWGQGDRTGVEFDHALDLARLSDGRDFAPVIGWREVTSQIRAG</sequence>
<dbReference type="Pfam" id="PF00563">
    <property type="entry name" value="EAL"/>
    <property type="match status" value="1"/>
</dbReference>
<dbReference type="SUPFAM" id="SSF141868">
    <property type="entry name" value="EAL domain-like"/>
    <property type="match status" value="1"/>
</dbReference>
<dbReference type="InterPro" id="IPR001633">
    <property type="entry name" value="EAL_dom"/>
</dbReference>
<accession>A0A6I4TY05</accession>
<keyword evidence="4" id="KW-1185">Reference proteome</keyword>
<evidence type="ECO:0000259" key="2">
    <source>
        <dbReference type="PROSITE" id="PS50883"/>
    </source>
</evidence>
<feature type="region of interest" description="Disordered" evidence="1">
    <location>
        <begin position="47"/>
        <end position="79"/>
    </location>
</feature>
<protein>
    <submittedName>
        <fullName evidence="3">EAL domain-containing protein</fullName>
    </submittedName>
</protein>
<dbReference type="InterPro" id="IPR009875">
    <property type="entry name" value="PilZ_domain"/>
</dbReference>
<dbReference type="EMBL" id="WTYR01000001">
    <property type="protein sequence ID" value="MXP08679.1"/>
    <property type="molecule type" value="Genomic_DNA"/>
</dbReference>
<dbReference type="PANTHER" id="PTHR44757">
    <property type="entry name" value="DIGUANYLATE CYCLASE DGCP"/>
    <property type="match status" value="1"/>
</dbReference>
<evidence type="ECO:0000313" key="4">
    <source>
        <dbReference type="Proteomes" id="UP000429229"/>
    </source>
</evidence>
<evidence type="ECO:0000256" key="1">
    <source>
        <dbReference type="SAM" id="MobiDB-lite"/>
    </source>
</evidence>
<dbReference type="AlphaFoldDB" id="A0A6I4TY05"/>
<dbReference type="PANTHER" id="PTHR44757:SF2">
    <property type="entry name" value="BIOFILM ARCHITECTURE MAINTENANCE PROTEIN MBAA"/>
    <property type="match status" value="1"/>
</dbReference>